<evidence type="ECO:0000313" key="2">
    <source>
        <dbReference type="EMBL" id="KAL1592014.1"/>
    </source>
</evidence>
<proteinExistence type="predicted"/>
<dbReference type="Proteomes" id="UP001521785">
    <property type="component" value="Unassembled WGS sequence"/>
</dbReference>
<dbReference type="EMBL" id="JAKJXO020000022">
    <property type="protein sequence ID" value="KAL1592014.1"/>
    <property type="molecule type" value="Genomic_DNA"/>
</dbReference>
<feature type="region of interest" description="Disordered" evidence="1">
    <location>
        <begin position="1"/>
        <end position="26"/>
    </location>
</feature>
<accession>A0ABR3QIM8</accession>
<name>A0ABR3QIM8_9PLEO</name>
<gene>
    <name evidence="2" type="ORF">SLS60_011606</name>
</gene>
<organism evidence="2 3">
    <name type="scientific">Paraconiothyrium brasiliense</name>
    <dbReference type="NCBI Taxonomy" id="300254"/>
    <lineage>
        <taxon>Eukaryota</taxon>
        <taxon>Fungi</taxon>
        <taxon>Dikarya</taxon>
        <taxon>Ascomycota</taxon>
        <taxon>Pezizomycotina</taxon>
        <taxon>Dothideomycetes</taxon>
        <taxon>Pleosporomycetidae</taxon>
        <taxon>Pleosporales</taxon>
        <taxon>Massarineae</taxon>
        <taxon>Didymosphaeriaceae</taxon>
        <taxon>Paraconiothyrium</taxon>
    </lineage>
</organism>
<reference evidence="2 3" key="1">
    <citation type="submission" date="2024-02" db="EMBL/GenBank/DDBJ databases">
        <title>De novo assembly and annotation of 12 fungi associated with fruit tree decline syndrome in Ontario, Canada.</title>
        <authorList>
            <person name="Sulman M."/>
            <person name="Ellouze W."/>
            <person name="Ilyukhin E."/>
        </authorList>
    </citation>
    <scope>NUCLEOTIDE SEQUENCE [LARGE SCALE GENOMIC DNA]</scope>
    <source>
        <strain evidence="2 3">M42-189</strain>
    </source>
</reference>
<evidence type="ECO:0000256" key="1">
    <source>
        <dbReference type="SAM" id="MobiDB-lite"/>
    </source>
</evidence>
<evidence type="ECO:0000313" key="3">
    <source>
        <dbReference type="Proteomes" id="UP001521785"/>
    </source>
</evidence>
<protein>
    <submittedName>
        <fullName evidence="2">Uncharacterized protein</fullName>
    </submittedName>
</protein>
<comment type="caution">
    <text evidence="2">The sequence shown here is derived from an EMBL/GenBank/DDBJ whole genome shotgun (WGS) entry which is preliminary data.</text>
</comment>
<sequence length="127" mass="13723">MADQAGGNGVRRQPAVATAPNSASASGAVTLGADVPIPAAPYYIEKLLKHNPCTEVIMWAENHSGVWVRPELTPSLRRAWGPIDVDAYIAWCTLRDKELEDARASLASTVISSNYYDESNVVIGERL</sequence>
<keyword evidence="3" id="KW-1185">Reference proteome</keyword>